<feature type="region of interest" description="Disordered" evidence="1">
    <location>
        <begin position="75"/>
        <end position="104"/>
    </location>
</feature>
<sequence length="118" mass="12867">MPRSCAASAAPAPSTQYRLVTVDGIEASSNSFRLDTSSRSTYNFLLATPKRVQSPPCLSHSTIITAATLAAEKKAQTRFSRQEEEQEWQENSGQEIGEGTKVPQSLECILHNAKTLDP</sequence>
<dbReference type="Proteomes" id="UP000559256">
    <property type="component" value="Unassembled WGS sequence"/>
</dbReference>
<gene>
    <name evidence="2" type="ORF">D9758_002101</name>
</gene>
<keyword evidence="3" id="KW-1185">Reference proteome</keyword>
<comment type="caution">
    <text evidence="2">The sequence shown here is derived from an EMBL/GenBank/DDBJ whole genome shotgun (WGS) entry which is preliminary data.</text>
</comment>
<evidence type="ECO:0000313" key="3">
    <source>
        <dbReference type="Proteomes" id="UP000559256"/>
    </source>
</evidence>
<organism evidence="2 3">
    <name type="scientific">Tetrapyrgos nigripes</name>
    <dbReference type="NCBI Taxonomy" id="182062"/>
    <lineage>
        <taxon>Eukaryota</taxon>
        <taxon>Fungi</taxon>
        <taxon>Dikarya</taxon>
        <taxon>Basidiomycota</taxon>
        <taxon>Agaricomycotina</taxon>
        <taxon>Agaricomycetes</taxon>
        <taxon>Agaricomycetidae</taxon>
        <taxon>Agaricales</taxon>
        <taxon>Marasmiineae</taxon>
        <taxon>Marasmiaceae</taxon>
        <taxon>Tetrapyrgos</taxon>
    </lineage>
</organism>
<evidence type="ECO:0000313" key="2">
    <source>
        <dbReference type="EMBL" id="KAF5370866.1"/>
    </source>
</evidence>
<evidence type="ECO:0000256" key="1">
    <source>
        <dbReference type="SAM" id="MobiDB-lite"/>
    </source>
</evidence>
<protein>
    <submittedName>
        <fullName evidence="2">Uncharacterized protein</fullName>
    </submittedName>
</protein>
<reference evidence="2 3" key="1">
    <citation type="journal article" date="2020" name="ISME J.">
        <title>Uncovering the hidden diversity of litter-decomposition mechanisms in mushroom-forming fungi.</title>
        <authorList>
            <person name="Floudas D."/>
            <person name="Bentzer J."/>
            <person name="Ahren D."/>
            <person name="Johansson T."/>
            <person name="Persson P."/>
            <person name="Tunlid A."/>
        </authorList>
    </citation>
    <scope>NUCLEOTIDE SEQUENCE [LARGE SCALE GENOMIC DNA]</scope>
    <source>
        <strain evidence="2 3">CBS 291.85</strain>
    </source>
</reference>
<name>A0A8H5LVJ1_9AGAR</name>
<accession>A0A8H5LVJ1</accession>
<dbReference type="EMBL" id="JAACJM010000010">
    <property type="protein sequence ID" value="KAF5370866.1"/>
    <property type="molecule type" value="Genomic_DNA"/>
</dbReference>
<dbReference type="AlphaFoldDB" id="A0A8H5LVJ1"/>
<proteinExistence type="predicted"/>